<protein>
    <submittedName>
        <fullName evidence="2">Uncharacterized protein</fullName>
    </submittedName>
</protein>
<feature type="transmembrane region" description="Helical" evidence="1">
    <location>
        <begin position="20"/>
        <end position="41"/>
    </location>
</feature>
<name>I1DWI7_9GAMM</name>
<proteinExistence type="predicted"/>
<dbReference type="STRING" id="562729.RNAN_1387"/>
<comment type="caution">
    <text evidence="2">The sequence shown here is derived from an EMBL/GenBank/DDBJ whole genome shotgun (WGS) entry which is preliminary data.</text>
</comment>
<dbReference type="Proteomes" id="UP000004374">
    <property type="component" value="Unassembled WGS sequence"/>
</dbReference>
<evidence type="ECO:0000313" key="3">
    <source>
        <dbReference type="Proteomes" id="UP000004374"/>
    </source>
</evidence>
<reference evidence="2 3" key="1">
    <citation type="journal article" date="2012" name="J. Bacteriol.">
        <title>Genome Sequence of the Protease-Producing Bacterium Rheinheimera nanhaiensis E407-8T, Isolated from Deep-Sea Sediment of the South China Sea.</title>
        <authorList>
            <person name="Zhang X.-Y."/>
            <person name="Zhang Y.-J."/>
            <person name="Qin Q.-L."/>
            <person name="Xie B.-B."/>
            <person name="Chen X.-L."/>
            <person name="Zhou B.-C."/>
            <person name="Zhang Y.-Z."/>
        </authorList>
    </citation>
    <scope>NUCLEOTIDE SEQUENCE [LARGE SCALE GENOMIC DNA]</scope>
    <source>
        <strain evidence="2 3">E407-8</strain>
    </source>
</reference>
<dbReference type="EMBL" id="BAFK01000006">
    <property type="protein sequence ID" value="GAB58415.1"/>
    <property type="molecule type" value="Genomic_DNA"/>
</dbReference>
<keyword evidence="1" id="KW-1133">Transmembrane helix</keyword>
<sequence length="72" mass="7803">MDLAQWQAIAVTTGASPPGYSLVVSFLLALAGLPGLLHALLTSFPLHISYQQVTMQALCQQILYVKSALYIR</sequence>
<evidence type="ECO:0000256" key="1">
    <source>
        <dbReference type="SAM" id="Phobius"/>
    </source>
</evidence>
<evidence type="ECO:0000313" key="2">
    <source>
        <dbReference type="EMBL" id="GAB58415.1"/>
    </source>
</evidence>
<gene>
    <name evidence="2" type="ORF">RNAN_1387</name>
</gene>
<dbReference type="AlphaFoldDB" id="I1DWI7"/>
<keyword evidence="3" id="KW-1185">Reference proteome</keyword>
<organism evidence="2 3">
    <name type="scientific">Rheinheimera nanhaiensis E407-8</name>
    <dbReference type="NCBI Taxonomy" id="562729"/>
    <lineage>
        <taxon>Bacteria</taxon>
        <taxon>Pseudomonadati</taxon>
        <taxon>Pseudomonadota</taxon>
        <taxon>Gammaproteobacteria</taxon>
        <taxon>Chromatiales</taxon>
        <taxon>Chromatiaceae</taxon>
        <taxon>Rheinheimera</taxon>
    </lineage>
</organism>
<keyword evidence="1" id="KW-0812">Transmembrane</keyword>
<keyword evidence="1" id="KW-0472">Membrane</keyword>
<accession>I1DWI7</accession>